<dbReference type="InterPro" id="IPR004477">
    <property type="entry name" value="ComEC_N"/>
</dbReference>
<comment type="caution">
    <text evidence="8">The sequence shown here is derived from an EMBL/GenBank/DDBJ whole genome shotgun (WGS) entry which is preliminary data.</text>
</comment>
<feature type="transmembrane region" description="Helical" evidence="6">
    <location>
        <begin position="361"/>
        <end position="378"/>
    </location>
</feature>
<evidence type="ECO:0000256" key="2">
    <source>
        <dbReference type="ARBA" id="ARBA00022475"/>
    </source>
</evidence>
<dbReference type="RefSeq" id="WP_108107668.1">
    <property type="nucleotide sequence ID" value="NZ_QASN01000020.1"/>
</dbReference>
<dbReference type="NCBIfam" id="TIGR00360">
    <property type="entry name" value="ComEC_N-term"/>
    <property type="match status" value="1"/>
</dbReference>
<dbReference type="Pfam" id="PF13567">
    <property type="entry name" value="DUF4131"/>
    <property type="match status" value="1"/>
</dbReference>
<dbReference type="InterPro" id="IPR036866">
    <property type="entry name" value="RibonucZ/Hydroxyglut_hydro"/>
</dbReference>
<dbReference type="Pfam" id="PF00753">
    <property type="entry name" value="Lactamase_B"/>
    <property type="match status" value="1"/>
</dbReference>
<dbReference type="InterPro" id="IPR052159">
    <property type="entry name" value="Competence_DNA_uptake"/>
</dbReference>
<feature type="transmembrane region" description="Helical" evidence="6">
    <location>
        <begin position="390"/>
        <end position="410"/>
    </location>
</feature>
<dbReference type="PROSITE" id="PS51257">
    <property type="entry name" value="PROKAR_LIPOPROTEIN"/>
    <property type="match status" value="1"/>
</dbReference>
<dbReference type="InterPro" id="IPR035681">
    <property type="entry name" value="ComA-like_MBL"/>
</dbReference>
<feature type="transmembrane region" description="Helical" evidence="6">
    <location>
        <begin position="232"/>
        <end position="250"/>
    </location>
</feature>
<dbReference type="InterPro" id="IPR025405">
    <property type="entry name" value="DUF4131"/>
</dbReference>
<evidence type="ECO:0000256" key="6">
    <source>
        <dbReference type="SAM" id="Phobius"/>
    </source>
</evidence>
<evidence type="ECO:0000256" key="5">
    <source>
        <dbReference type="ARBA" id="ARBA00023136"/>
    </source>
</evidence>
<dbReference type="SUPFAM" id="SSF56281">
    <property type="entry name" value="Metallo-hydrolase/oxidoreductase"/>
    <property type="match status" value="1"/>
</dbReference>
<name>A0A2T5P684_9PSED</name>
<dbReference type="OrthoDB" id="9761531at2"/>
<keyword evidence="9" id="KW-1185">Reference proteome</keyword>
<accession>A0A2T5P684</accession>
<evidence type="ECO:0000313" key="9">
    <source>
        <dbReference type="Proteomes" id="UP000244064"/>
    </source>
</evidence>
<dbReference type="NCBIfam" id="TIGR00361">
    <property type="entry name" value="ComEC_Rec2"/>
    <property type="match status" value="1"/>
</dbReference>
<evidence type="ECO:0000256" key="4">
    <source>
        <dbReference type="ARBA" id="ARBA00022989"/>
    </source>
</evidence>
<dbReference type="SMART" id="SM00849">
    <property type="entry name" value="Lactamase_B"/>
    <property type="match status" value="1"/>
</dbReference>
<evidence type="ECO:0000313" key="8">
    <source>
        <dbReference type="EMBL" id="PTU73224.1"/>
    </source>
</evidence>
<evidence type="ECO:0000256" key="1">
    <source>
        <dbReference type="ARBA" id="ARBA00004651"/>
    </source>
</evidence>
<dbReference type="InterPro" id="IPR004797">
    <property type="entry name" value="Competence_ComEC/Rec2"/>
</dbReference>
<feature type="transmembrane region" description="Helical" evidence="6">
    <location>
        <begin position="256"/>
        <end position="281"/>
    </location>
</feature>
<dbReference type="Pfam" id="PF03772">
    <property type="entry name" value="Competence"/>
    <property type="match status" value="1"/>
</dbReference>
<dbReference type="EMBL" id="QASN01000020">
    <property type="protein sequence ID" value="PTU73224.1"/>
    <property type="molecule type" value="Genomic_DNA"/>
</dbReference>
<evidence type="ECO:0000259" key="7">
    <source>
        <dbReference type="SMART" id="SM00849"/>
    </source>
</evidence>
<feature type="transmembrane region" description="Helical" evidence="6">
    <location>
        <begin position="46"/>
        <end position="63"/>
    </location>
</feature>
<dbReference type="InterPro" id="IPR001279">
    <property type="entry name" value="Metallo-B-lactamas"/>
</dbReference>
<keyword evidence="3 6" id="KW-0812">Transmembrane</keyword>
<dbReference type="GO" id="GO:0030420">
    <property type="term" value="P:establishment of competence for transformation"/>
    <property type="evidence" value="ECO:0007669"/>
    <property type="project" value="InterPro"/>
</dbReference>
<feature type="domain" description="Metallo-beta-lactamase" evidence="7">
    <location>
        <begin position="503"/>
        <end position="687"/>
    </location>
</feature>
<dbReference type="Proteomes" id="UP000244064">
    <property type="component" value="Unassembled WGS sequence"/>
</dbReference>
<reference evidence="8 9" key="1">
    <citation type="submission" date="2018-04" db="EMBL/GenBank/DDBJ databases">
        <title>Pseudomonas sp. nov., isolated from mangrove soil.</title>
        <authorList>
            <person name="Chen C."/>
        </authorList>
    </citation>
    <scope>NUCLEOTIDE SEQUENCE [LARGE SCALE GENOMIC DNA]</scope>
    <source>
        <strain evidence="8 9">TC-11</strain>
    </source>
</reference>
<feature type="transmembrane region" description="Helical" evidence="6">
    <location>
        <begin position="451"/>
        <end position="484"/>
    </location>
</feature>
<keyword evidence="2" id="KW-1003">Cell membrane</keyword>
<protein>
    <submittedName>
        <fullName evidence="8">DNA internalization-related competence protein ComEC/Rec2</fullName>
    </submittedName>
</protein>
<feature type="transmembrane region" description="Helical" evidence="6">
    <location>
        <begin position="302"/>
        <end position="323"/>
    </location>
</feature>
<sequence>MRIALLALAAGLLLLRFLPQLPGGGVLAGMACLALAMLPTRLYPLSFFLVGLSWASFSASLALDDRLCPELDGQTLWLEGRVVGLPEVGEGVVRFQLEDAVSRRAQLPERLRLAWYGGPELRAGEQWRLAVRLKRPHGGVNPQSFDYEAWLLAQRIGATGTIKQGERLAPAAGAGSWRDRLRQRLLAVPANGREGGLAALVLGDGSGLSAQDWTLLQDTGTVHLMVISGQHIALLAGFVYALVAGLARFGCWPRQLPWLPAACCLALLAALAYGFLAGFGVPVRRACIMLGLVLLWRWRFRHLGVSLPFLLALDLVLLAEPLVVLQAGFWLSFGAVAVLVWVFSGRLGSWSWLRSWGRAQWTMAIGLLPMLMALGLPLSPSGPAANLLAVPWVGLLVVPLALLGTLLLPVPWLGEALLWSAGGMLELLFMLLAALADHAPAWLAPRIAPLWWWLGALGCVLVLLPGGVPLRLPGAVLLLALFFAPQELPASGRVEVWMLDVGQGQAFLLRTRGHALLYDAGPRLAGFDSGERIVLPSLRRLGVGRLDLMLLSHADNDHAGGALAIRNGLLVAAVSSGEAMALPAALAARPCRHGEQWVWDEVRFTVWRWDGARDSNQASCVLMVEANGERLLLTGDIDARAEMALIAQGLDLRANWLVAPHHGSRTSSSSALLEAVQPGAVLISRGRHNAFNHPHPLVLARYRERSLQIFDSAEQGAVNLLLGDFSPAQGLREKPRFWREK</sequence>
<keyword evidence="4 6" id="KW-1133">Transmembrane helix</keyword>
<dbReference type="PANTHER" id="PTHR30619:SF1">
    <property type="entry name" value="RECOMBINATION PROTEIN 2"/>
    <property type="match status" value="1"/>
</dbReference>
<dbReference type="CDD" id="cd07731">
    <property type="entry name" value="ComA-like_MBL-fold"/>
    <property type="match status" value="1"/>
</dbReference>
<dbReference type="Gene3D" id="3.60.15.10">
    <property type="entry name" value="Ribonuclease Z/Hydroxyacylglutathione hydrolase-like"/>
    <property type="match status" value="1"/>
</dbReference>
<organism evidence="8 9">
    <name type="scientific">Pseudomonas mangrovi</name>
    <dbReference type="NCBI Taxonomy" id="2161748"/>
    <lineage>
        <taxon>Bacteria</taxon>
        <taxon>Pseudomonadati</taxon>
        <taxon>Pseudomonadota</taxon>
        <taxon>Gammaproteobacteria</taxon>
        <taxon>Pseudomonadales</taxon>
        <taxon>Pseudomonadaceae</taxon>
        <taxon>Pseudomonas</taxon>
    </lineage>
</organism>
<feature type="transmembrane region" description="Helical" evidence="6">
    <location>
        <begin position="417"/>
        <end position="436"/>
    </location>
</feature>
<dbReference type="PANTHER" id="PTHR30619">
    <property type="entry name" value="DNA INTERNALIZATION/COMPETENCE PROTEIN COMEC/REC2"/>
    <property type="match status" value="1"/>
</dbReference>
<keyword evidence="5 6" id="KW-0472">Membrane</keyword>
<dbReference type="GO" id="GO:0005886">
    <property type="term" value="C:plasma membrane"/>
    <property type="evidence" value="ECO:0007669"/>
    <property type="project" value="UniProtKB-SubCell"/>
</dbReference>
<evidence type="ECO:0000256" key="3">
    <source>
        <dbReference type="ARBA" id="ARBA00022692"/>
    </source>
</evidence>
<comment type="subcellular location">
    <subcellularLocation>
        <location evidence="1">Cell membrane</location>
        <topology evidence="1">Multi-pass membrane protein</topology>
    </subcellularLocation>
</comment>
<gene>
    <name evidence="8" type="ORF">DBO85_12785</name>
</gene>
<feature type="transmembrane region" description="Helical" evidence="6">
    <location>
        <begin position="329"/>
        <end position="349"/>
    </location>
</feature>
<proteinExistence type="predicted"/>
<dbReference type="AlphaFoldDB" id="A0A2T5P684"/>